<proteinExistence type="predicted"/>
<feature type="region of interest" description="Disordered" evidence="1">
    <location>
        <begin position="58"/>
        <end position="87"/>
    </location>
</feature>
<evidence type="ECO:0000313" key="3">
    <source>
        <dbReference type="Proteomes" id="UP000694389"/>
    </source>
</evidence>
<dbReference type="AlphaFoldDB" id="A0A8C4ESL1"/>
<dbReference type="Ensembl" id="ENSDLAT00005024292.2">
    <property type="protein sequence ID" value="ENSDLAP00005022692.2"/>
    <property type="gene ID" value="ENSDLAG00005010389.2"/>
</dbReference>
<sequence length="521" mass="58195">LNLLHKPVPFPPSSLPPTLLPSSASPVCFLQSSGGKSAALSTVPAGISAISCSPDTKEIGLPSTSETAGENKSDDVPAVGPAAVKGKRKREKTRKYTDNYLKFGFTFKETDDIEFPMCVICSTVLSNESMKPSKLQRHLGDNPQPLKRQTPKVGELALKCSYQVALRIAQKKQPYTLGEDSILPSATDMCKTMYGNDIDINKLKTVPLSDTTIARRIDEMASDVRVQLIEKLRLADAFALQLDESTDVSKDTQLLAFVRFVDQNEMQEEFLFPERTTSAEIFKVIDAFFRENYISWAKCVALCTDGARAMAGLKSGLIALVRDVAPEVIWIAELSDVMDSVVKVVNIVKKSALQTRLFSNLCAAEGEEHTRLLYHSEVRWLSRGTVLARVLELRTSFREFLLLQKRTELAALFSDNVWITKLAYLADIFAKLNKLCSSMQGRNTHAFQLFDRMEGFVKKIRKWKERVGEGIFSMFPSVDELGDSAVLSPPVTHLRTWRRSMVNLGTTFLRPTTQQTAHAWR</sequence>
<reference evidence="2" key="2">
    <citation type="submission" date="2025-09" db="UniProtKB">
        <authorList>
            <consortium name="Ensembl"/>
        </authorList>
    </citation>
    <scope>IDENTIFICATION</scope>
</reference>
<dbReference type="GeneTree" id="ENSGT00940000160436"/>
<evidence type="ECO:0008006" key="4">
    <source>
        <dbReference type="Google" id="ProtNLM"/>
    </source>
</evidence>
<evidence type="ECO:0000256" key="1">
    <source>
        <dbReference type="SAM" id="MobiDB-lite"/>
    </source>
</evidence>
<dbReference type="SUPFAM" id="SSF53098">
    <property type="entry name" value="Ribonuclease H-like"/>
    <property type="match status" value="1"/>
</dbReference>
<accession>A0A8C4ESL1</accession>
<evidence type="ECO:0000313" key="2">
    <source>
        <dbReference type="Ensembl" id="ENSDLAP00005022692.2"/>
    </source>
</evidence>
<dbReference type="Proteomes" id="UP000694389">
    <property type="component" value="Unassembled WGS sequence"/>
</dbReference>
<name>A0A8C4ESL1_DICLA</name>
<dbReference type="PANTHER" id="PTHR45913:SF19">
    <property type="entry name" value="LOW QUALITY PROTEIN: ZINC FINGER BED DOMAIN-CONTAINING PROTEIN 5-LIKE"/>
    <property type="match status" value="1"/>
</dbReference>
<keyword evidence="3" id="KW-1185">Reference proteome</keyword>
<dbReference type="InterPro" id="IPR012337">
    <property type="entry name" value="RNaseH-like_sf"/>
</dbReference>
<organism evidence="2 3">
    <name type="scientific">Dicentrarchus labrax</name>
    <name type="common">European seabass</name>
    <name type="synonym">Morone labrax</name>
    <dbReference type="NCBI Taxonomy" id="13489"/>
    <lineage>
        <taxon>Eukaryota</taxon>
        <taxon>Metazoa</taxon>
        <taxon>Chordata</taxon>
        <taxon>Craniata</taxon>
        <taxon>Vertebrata</taxon>
        <taxon>Euteleostomi</taxon>
        <taxon>Actinopterygii</taxon>
        <taxon>Neopterygii</taxon>
        <taxon>Teleostei</taxon>
        <taxon>Neoteleostei</taxon>
        <taxon>Acanthomorphata</taxon>
        <taxon>Eupercaria</taxon>
        <taxon>Moronidae</taxon>
        <taxon>Dicentrarchus</taxon>
    </lineage>
</organism>
<reference evidence="2" key="1">
    <citation type="submission" date="2025-08" db="UniProtKB">
        <authorList>
            <consortium name="Ensembl"/>
        </authorList>
    </citation>
    <scope>IDENTIFICATION</scope>
</reference>
<dbReference type="PANTHER" id="PTHR45913">
    <property type="entry name" value="EPM2A-INTERACTING PROTEIN 1"/>
    <property type="match status" value="1"/>
</dbReference>
<protein>
    <recommendedName>
        <fullName evidence="4">DUF4371 domain-containing protein</fullName>
    </recommendedName>
</protein>